<evidence type="ECO:0000256" key="1">
    <source>
        <dbReference type="SAM" id="SignalP"/>
    </source>
</evidence>
<evidence type="ECO:0008006" key="4">
    <source>
        <dbReference type="Google" id="ProtNLM"/>
    </source>
</evidence>
<keyword evidence="1" id="KW-0732">Signal</keyword>
<accession>A0A9P1IMN4</accession>
<dbReference type="EMBL" id="CANHGI010000004">
    <property type="protein sequence ID" value="CAI5447420.1"/>
    <property type="molecule type" value="Genomic_DNA"/>
</dbReference>
<dbReference type="Proteomes" id="UP001152747">
    <property type="component" value="Unassembled WGS sequence"/>
</dbReference>
<evidence type="ECO:0000313" key="3">
    <source>
        <dbReference type="Proteomes" id="UP001152747"/>
    </source>
</evidence>
<keyword evidence="3" id="KW-1185">Reference proteome</keyword>
<dbReference type="AlphaFoldDB" id="A0A9P1IMN4"/>
<reference evidence="2" key="1">
    <citation type="submission" date="2022-11" db="EMBL/GenBank/DDBJ databases">
        <authorList>
            <person name="Kikuchi T."/>
        </authorList>
    </citation>
    <scope>NUCLEOTIDE SEQUENCE</scope>
    <source>
        <strain evidence="2">PS1010</strain>
    </source>
</reference>
<feature type="signal peptide" evidence="1">
    <location>
        <begin position="1"/>
        <end position="17"/>
    </location>
</feature>
<comment type="caution">
    <text evidence="2">The sequence shown here is derived from an EMBL/GenBank/DDBJ whole genome shotgun (WGS) entry which is preliminary data.</text>
</comment>
<gene>
    <name evidence="2" type="ORF">CAMP_LOCUS10057</name>
</gene>
<name>A0A9P1IMN4_9PELO</name>
<evidence type="ECO:0000313" key="2">
    <source>
        <dbReference type="EMBL" id="CAI5447420.1"/>
    </source>
</evidence>
<organism evidence="2 3">
    <name type="scientific">Caenorhabditis angaria</name>
    <dbReference type="NCBI Taxonomy" id="860376"/>
    <lineage>
        <taxon>Eukaryota</taxon>
        <taxon>Metazoa</taxon>
        <taxon>Ecdysozoa</taxon>
        <taxon>Nematoda</taxon>
        <taxon>Chromadorea</taxon>
        <taxon>Rhabditida</taxon>
        <taxon>Rhabditina</taxon>
        <taxon>Rhabditomorpha</taxon>
        <taxon>Rhabditoidea</taxon>
        <taxon>Rhabditidae</taxon>
        <taxon>Peloderinae</taxon>
        <taxon>Caenorhabditis</taxon>
    </lineage>
</organism>
<protein>
    <recommendedName>
        <fullName evidence="4">DUF38 domain-containing protein</fullName>
    </recommendedName>
</protein>
<sequence>MIFLPIFLNFLLKSTVSWETIEVLENYKIVLKTRKNFELFHENFTLTQCDSKVLRKQEFIEKIADFSAENLEFRDFEVVNTTETSDKLAIRYELNVGNATRVFIDMHNSKIYSEVHRDCSEIPILSGIIDDSKYVANSILDKLQNHRISDLLTDDYTYTDLENLTSSKSELLDYLDFHGGANSDNIKIYDLKFIEVQRSWIEKSMETNRQRYFFEIRLKTEDLESVSVFEASWEDLRIRAEKLEGLEIRFSSIHPVPPFTALIDYQHSAEIVGKAIVKEYETAIRLNSRKLFAKLVAPNFMVRYMSEEPILLTSDEYFCEFLRTESGREWNRMYVRTPFLNITKFGDFSFSMGERTFPVHLDVTFSRADQKFLLTSEDRLTFKRDEQYLFERKIRRNFQRVLDANVVAKNSRDPRFGASVDLVFDGYEQNETKVVLFARENQENGSVFKFDAEFLNGKLVFV</sequence>
<feature type="chain" id="PRO_5040120459" description="DUF38 domain-containing protein" evidence="1">
    <location>
        <begin position="18"/>
        <end position="462"/>
    </location>
</feature>
<proteinExistence type="predicted"/>